<dbReference type="Gene3D" id="1.25.40.10">
    <property type="entry name" value="Tetratricopeptide repeat domain"/>
    <property type="match status" value="3"/>
</dbReference>
<evidence type="ECO:0008006" key="6">
    <source>
        <dbReference type="Google" id="ProtNLM"/>
    </source>
</evidence>
<keyword evidence="5" id="KW-1185">Reference proteome</keyword>
<dbReference type="Pfam" id="PF07719">
    <property type="entry name" value="TPR_2"/>
    <property type="match status" value="1"/>
</dbReference>
<gene>
    <name evidence="4" type="ORF">GCM10009639_42500</name>
</gene>
<evidence type="ECO:0000256" key="2">
    <source>
        <dbReference type="ARBA" id="ARBA00022803"/>
    </source>
</evidence>
<proteinExistence type="predicted"/>
<dbReference type="SMART" id="SM00028">
    <property type="entry name" value="TPR"/>
    <property type="match status" value="8"/>
</dbReference>
<dbReference type="Pfam" id="PF13432">
    <property type="entry name" value="TPR_16"/>
    <property type="match status" value="3"/>
</dbReference>
<sequence length="664" mass="71781">MRHVWVEAALPRDRRAAAAGAEGLLGAFDCRVWERGPYGGVGEFVRRLVLDQGRSPLVVRHQVELLCAVRDLKPAMPWATEAVAALDVADVQIRFHPARRTRHLAYGIAEFVAAWAAERRSPAAVVLDGVDEADGTTVELVGTLLRRVDPSRLRLYVGGASLPDALAASVGGCAEPLAVTPSEAAPEDAAEAHDPAWHDERADALAATGEWSWRLGALPYHRERGTRPTTDGVEALRTALGSALQSGFYEHTVRLAERGLRLVTPATDTRNWWAFTTMLATALTALDRPAEALALYDRVRRATDEPRIHLSAAYSTAMLHARHLPAPDRDLAAARTWLDRALALAERIEDPRERTVTTVFHRQGLALLDSRAGDHSAALRTVEDGIARLAQTLAPGERPQDRARLVHNRAQLHLALGDPVRALADLDTVIAQDPQNAEYYVDRAALHRATGRPDEAIADYGTAIRLGPHLPEAYLNRAGTHSDLGRPEAALADLDRTLRIEPDHLDALVNRAGLFLDAGELDLAERDAHAGLELSPDQPHLLCVLALVAGEHGRLPEAEALLTRAVEHFPDLPAAWANRAAIRFERGDVPGAVADLDRAVDLDPDPVALLNRGLAHRRLGDPAAAAADFTRALAADPGPDPGLRAELLRELASCTPPAGGRRSP</sequence>
<dbReference type="PANTHER" id="PTHR44858">
    <property type="entry name" value="TETRATRICOPEPTIDE REPEAT PROTEIN 6"/>
    <property type="match status" value="1"/>
</dbReference>
<dbReference type="InterPro" id="IPR019734">
    <property type="entry name" value="TPR_rpt"/>
</dbReference>
<feature type="repeat" description="TPR" evidence="3">
    <location>
        <begin position="437"/>
        <end position="470"/>
    </location>
</feature>
<dbReference type="PROSITE" id="PS50005">
    <property type="entry name" value="TPR"/>
    <property type="match status" value="3"/>
</dbReference>
<protein>
    <recommendedName>
        <fullName evidence="6">Tetratricopeptide repeat protein</fullName>
    </recommendedName>
</protein>
<name>A0ABN1Y8J9_9ACTN</name>
<dbReference type="Proteomes" id="UP001499863">
    <property type="component" value="Unassembled WGS sequence"/>
</dbReference>
<dbReference type="InterPro" id="IPR050498">
    <property type="entry name" value="Ycf3"/>
</dbReference>
<evidence type="ECO:0000256" key="1">
    <source>
        <dbReference type="ARBA" id="ARBA00022737"/>
    </source>
</evidence>
<evidence type="ECO:0000256" key="3">
    <source>
        <dbReference type="PROSITE-ProRule" id="PRU00339"/>
    </source>
</evidence>
<evidence type="ECO:0000313" key="4">
    <source>
        <dbReference type="EMBL" id="GAA1400891.1"/>
    </source>
</evidence>
<feature type="repeat" description="TPR" evidence="3">
    <location>
        <begin position="471"/>
        <end position="504"/>
    </location>
</feature>
<dbReference type="SUPFAM" id="SSF48452">
    <property type="entry name" value="TPR-like"/>
    <property type="match status" value="2"/>
</dbReference>
<dbReference type="PANTHER" id="PTHR44858:SF1">
    <property type="entry name" value="UDP-N-ACETYLGLUCOSAMINE--PEPTIDE N-ACETYLGLUCOSAMINYLTRANSFERASE SPINDLY-RELATED"/>
    <property type="match status" value="1"/>
</dbReference>
<dbReference type="EMBL" id="BAAAKJ010000231">
    <property type="protein sequence ID" value="GAA1400891.1"/>
    <property type="molecule type" value="Genomic_DNA"/>
</dbReference>
<dbReference type="InterPro" id="IPR011990">
    <property type="entry name" value="TPR-like_helical_dom_sf"/>
</dbReference>
<keyword evidence="2 3" id="KW-0802">TPR repeat</keyword>
<organism evidence="4 5">
    <name type="scientific">Kitasatospora putterlickiae</name>
    <dbReference type="NCBI Taxonomy" id="221725"/>
    <lineage>
        <taxon>Bacteria</taxon>
        <taxon>Bacillati</taxon>
        <taxon>Actinomycetota</taxon>
        <taxon>Actinomycetes</taxon>
        <taxon>Kitasatosporales</taxon>
        <taxon>Streptomycetaceae</taxon>
        <taxon>Kitasatospora</taxon>
    </lineage>
</organism>
<evidence type="ECO:0000313" key="5">
    <source>
        <dbReference type="Proteomes" id="UP001499863"/>
    </source>
</evidence>
<keyword evidence="1" id="KW-0677">Repeat</keyword>
<comment type="caution">
    <text evidence="4">The sequence shown here is derived from an EMBL/GenBank/DDBJ whole genome shotgun (WGS) entry which is preliminary data.</text>
</comment>
<dbReference type="InterPro" id="IPR013105">
    <property type="entry name" value="TPR_2"/>
</dbReference>
<accession>A0ABN1Y8J9</accession>
<dbReference type="RefSeq" id="WP_344338190.1">
    <property type="nucleotide sequence ID" value="NZ_BAAAKJ010000231.1"/>
</dbReference>
<feature type="repeat" description="TPR" evidence="3">
    <location>
        <begin position="573"/>
        <end position="606"/>
    </location>
</feature>
<reference evidence="4 5" key="1">
    <citation type="journal article" date="2019" name="Int. J. Syst. Evol. Microbiol.">
        <title>The Global Catalogue of Microorganisms (GCM) 10K type strain sequencing project: providing services to taxonomists for standard genome sequencing and annotation.</title>
        <authorList>
            <consortium name="The Broad Institute Genomics Platform"/>
            <consortium name="The Broad Institute Genome Sequencing Center for Infectious Disease"/>
            <person name="Wu L."/>
            <person name="Ma J."/>
        </authorList>
    </citation>
    <scope>NUCLEOTIDE SEQUENCE [LARGE SCALE GENOMIC DNA]</scope>
    <source>
        <strain evidence="4 5">JCM 12393</strain>
    </source>
</reference>